<feature type="transmembrane region" description="Helical" evidence="3">
    <location>
        <begin position="1310"/>
        <end position="1335"/>
    </location>
</feature>
<evidence type="ECO:0000259" key="4">
    <source>
        <dbReference type="Pfam" id="PF07699"/>
    </source>
</evidence>
<keyword evidence="1" id="KW-0880">Kelch repeat</keyword>
<keyword evidence="3" id="KW-0812">Transmembrane</keyword>
<keyword evidence="3" id="KW-0472">Membrane</keyword>
<dbReference type="Pfam" id="PF07699">
    <property type="entry name" value="Ephrin_rec_like"/>
    <property type="match status" value="1"/>
</dbReference>
<dbReference type="SMART" id="SM01411">
    <property type="entry name" value="Ephrin_rec_like"/>
    <property type="match status" value="2"/>
</dbReference>
<evidence type="ECO:0000256" key="2">
    <source>
        <dbReference type="ARBA" id="ARBA00022737"/>
    </source>
</evidence>
<name>A0A9K3CTX1_9EUKA</name>
<protein>
    <recommendedName>
        <fullName evidence="4">Tyrosine-protein kinase ephrin type A/B receptor-like domain-containing protein</fullName>
    </recommendedName>
</protein>
<dbReference type="PANTHER" id="PTHR46093">
    <property type="entry name" value="ACYL-COA-BINDING DOMAIN-CONTAINING PROTEIN 5"/>
    <property type="match status" value="1"/>
</dbReference>
<dbReference type="Gene3D" id="2.120.10.80">
    <property type="entry name" value="Kelch-type beta propeller"/>
    <property type="match status" value="3"/>
</dbReference>
<feature type="transmembrane region" description="Helical" evidence="3">
    <location>
        <begin position="1055"/>
        <end position="1081"/>
    </location>
</feature>
<dbReference type="OrthoDB" id="10251809at2759"/>
<keyword evidence="6" id="KW-1185">Reference proteome</keyword>
<sequence>QSPPGRANPVGFLSGTSLYIGFGNEGNHYFSDLWVLDTQHMVWREIPTPLSPRTSAFSAAIEVQTCTRTEEECQDWASETCMLMFGGSVATDVIGETWLFTPSSETFTRVPDTDTTPQAAAKGCAVGAGTKVYTYGGYGGSDEDGILIGNDVLHAFDTKTMTWSSVWSSPSEEEGVYIQSLGCYMDDTDGFFYTVFGQDILTGSVYESFRSLNLTSCLAGTDTKWVEELNDPEQARHSLSIVYDYWDEAYGFGGWADDIKNDMLWVYPSSEVDGYEADIYEMNPSYDGGPATGLVDTACATSGDSIYAFGGQTGAGTVLNTLLAFNSTATCYDMCIDKWRETGMGECDVACDDAWYACTDCAYTYQDCVAEVEGTDPEQACMDSYIACFSVLDDVVSPCQSEREECGTALDDACYELYEACYDSTPGALCTEALYTCYDANPDDEGECDAAYDECSAATPAGVCDNSYWDCYYEAETAEEEDGCEATYQTCYATTPPALCDASLETCYADTSACDAAYTACISTPPDCDVNYDTCDLPCEDETGGCEEVCDPDGYPPEPMYWTRPTLIGSIPAARHSASMVAFGPVLMVFGGQNAEGILLDDEFTYHTGIKEIKAQESVGDKPCARSGAAVVAVGETLILFGGMGDEGVLGDMYTFSYFDKVWTKLHHVRYSALPALSDASLFFIPIGEAEREGTYSLDDGYLYLQGGVGANMLCQSQLYKVYIDIEGAEVYIESVEQTMGEDDDVSTVNTAFASAPVSVLGNRALSTGGRNNRMSVPPGVIRVLDFTHINEEDGGWMSHARASEIQPEGGTTMERNRMGFLQGIVGTSLYTMGGYLVESASAPKGQPVPEVWTTVLGAPCDPSADTPADGCYPCARGSVYAPEQLADEAAGIEYAPASCQACPKGHFAAHDGMAACTACPEGFYNDVTHGDSRLFCLACPSGTYNPDRGQAQCTPCPPGDHCPVACVTPSPASVDTDLVTTVTPKEYYQLDANKDTFTDAARLQRYLYIGLGALMASVLLAVILGKRTLMKALDLFSVPYVFTMPAALGSKKTWIGGMLSGLFICTFVVIGGGLVIPYLFTNITEDRSLVPLCLATTELTGTLSVDLDLVGSFETCATPEGACAEAVTVTPPPGVDTGSIVQTCSQPSGDTTSCSLHLEVPHAQLLTRQTEYTFTFTGSGEYFASTIGWRVESGASNPGQTSSIEGLLLPDASMTFRGTAVPTEIGVFSTESMYLTAYEPEVPAMDTDTEEWNDNRNPSTGRIFEFIGYERGSMVNNQNFWDQNGVSLTLVLERSENILSWRLSQVQDIAAFLAALLGSMTGLQGTFAVVAGVLRTVWGMVKDRWGKDVFTKGTKSTKTKMTKAKGKAPPQSDARVYPVSATYVNPLTRVPGREGGDGAMPL</sequence>
<organism evidence="5 6">
    <name type="scientific">Kipferlia bialata</name>
    <dbReference type="NCBI Taxonomy" id="797122"/>
    <lineage>
        <taxon>Eukaryota</taxon>
        <taxon>Metamonada</taxon>
        <taxon>Carpediemonas-like organisms</taxon>
        <taxon>Kipferlia</taxon>
    </lineage>
</organism>
<accession>A0A9K3CTX1</accession>
<dbReference type="EMBL" id="BDIP01000743">
    <property type="protein sequence ID" value="GIQ82581.1"/>
    <property type="molecule type" value="Genomic_DNA"/>
</dbReference>
<dbReference type="Proteomes" id="UP000265618">
    <property type="component" value="Unassembled WGS sequence"/>
</dbReference>
<dbReference type="SUPFAM" id="SSF57184">
    <property type="entry name" value="Growth factor receptor domain"/>
    <property type="match status" value="1"/>
</dbReference>
<evidence type="ECO:0000313" key="6">
    <source>
        <dbReference type="Proteomes" id="UP000265618"/>
    </source>
</evidence>
<reference evidence="5 6" key="1">
    <citation type="journal article" date="2018" name="PLoS ONE">
        <title>The draft genome of Kipferlia bialata reveals reductive genome evolution in fornicate parasites.</title>
        <authorList>
            <person name="Tanifuji G."/>
            <person name="Takabayashi S."/>
            <person name="Kume K."/>
            <person name="Takagi M."/>
            <person name="Nakayama T."/>
            <person name="Kamikawa R."/>
            <person name="Inagaki Y."/>
            <person name="Hashimoto T."/>
        </authorList>
    </citation>
    <scope>NUCLEOTIDE SEQUENCE [LARGE SCALE GENOMIC DNA]</scope>
    <source>
        <strain evidence="5">NY0173</strain>
    </source>
</reference>
<dbReference type="Gene3D" id="2.10.50.10">
    <property type="entry name" value="Tumor Necrosis Factor Receptor, subunit A, domain 2"/>
    <property type="match status" value="1"/>
</dbReference>
<keyword evidence="3" id="KW-1133">Transmembrane helix</keyword>
<feature type="transmembrane region" description="Helical" evidence="3">
    <location>
        <begin position="1007"/>
        <end position="1026"/>
    </location>
</feature>
<dbReference type="InterPro" id="IPR011641">
    <property type="entry name" value="Tyr-kin_ephrin_A/B_rcpt-like"/>
</dbReference>
<dbReference type="InterPro" id="IPR015915">
    <property type="entry name" value="Kelch-typ_b-propeller"/>
</dbReference>
<comment type="caution">
    <text evidence="5">The sequence shown here is derived from an EMBL/GenBank/DDBJ whole genome shotgun (WGS) entry which is preliminary data.</text>
</comment>
<feature type="domain" description="Tyrosine-protein kinase ephrin type A/B receptor-like" evidence="4">
    <location>
        <begin position="898"/>
        <end position="930"/>
    </location>
</feature>
<keyword evidence="2" id="KW-0677">Repeat</keyword>
<evidence type="ECO:0000256" key="1">
    <source>
        <dbReference type="ARBA" id="ARBA00022441"/>
    </source>
</evidence>
<dbReference type="Pfam" id="PF24681">
    <property type="entry name" value="Kelch_KLHDC2_KLHL20_DRC7"/>
    <property type="match status" value="1"/>
</dbReference>
<evidence type="ECO:0000313" key="5">
    <source>
        <dbReference type="EMBL" id="GIQ82581.1"/>
    </source>
</evidence>
<gene>
    <name evidence="5" type="ORF">KIPB_003743</name>
</gene>
<dbReference type="InterPro" id="IPR009030">
    <property type="entry name" value="Growth_fac_rcpt_cys_sf"/>
</dbReference>
<feature type="non-terminal residue" evidence="5">
    <location>
        <position position="1403"/>
    </location>
</feature>
<dbReference type="SUPFAM" id="SSF117281">
    <property type="entry name" value="Kelch motif"/>
    <property type="match status" value="2"/>
</dbReference>
<proteinExistence type="predicted"/>
<dbReference type="PANTHER" id="PTHR46093:SF18">
    <property type="entry name" value="FIBRONECTIN TYPE-III DOMAIN-CONTAINING PROTEIN"/>
    <property type="match status" value="1"/>
</dbReference>
<evidence type="ECO:0000256" key="3">
    <source>
        <dbReference type="SAM" id="Phobius"/>
    </source>
</evidence>